<dbReference type="CDD" id="cd01989">
    <property type="entry name" value="USP_STK_Ubox_N"/>
    <property type="match status" value="1"/>
</dbReference>
<dbReference type="InterPro" id="IPR014729">
    <property type="entry name" value="Rossmann-like_a/b/a_fold"/>
</dbReference>
<organism evidence="6 7">
    <name type="scientific">Hibiscus trionum</name>
    <name type="common">Flower of an hour</name>
    <dbReference type="NCBI Taxonomy" id="183268"/>
    <lineage>
        <taxon>Eukaryota</taxon>
        <taxon>Viridiplantae</taxon>
        <taxon>Streptophyta</taxon>
        <taxon>Embryophyta</taxon>
        <taxon>Tracheophyta</taxon>
        <taxon>Spermatophyta</taxon>
        <taxon>Magnoliopsida</taxon>
        <taxon>eudicotyledons</taxon>
        <taxon>Gunneridae</taxon>
        <taxon>Pentapetalae</taxon>
        <taxon>rosids</taxon>
        <taxon>malvids</taxon>
        <taxon>Malvales</taxon>
        <taxon>Malvaceae</taxon>
        <taxon>Malvoideae</taxon>
        <taxon>Hibiscus</taxon>
    </lineage>
</organism>
<protein>
    <recommendedName>
        <fullName evidence="2">RING-type E3 ubiquitin transferase</fullName>
        <ecNumber evidence="2">2.3.2.27</ecNumber>
    </recommendedName>
</protein>
<evidence type="ECO:0000313" key="7">
    <source>
        <dbReference type="Proteomes" id="UP001165190"/>
    </source>
</evidence>
<dbReference type="EC" id="2.3.2.27" evidence="2"/>
<keyword evidence="7" id="KW-1185">Reference proteome</keyword>
<evidence type="ECO:0000256" key="4">
    <source>
        <dbReference type="SAM" id="Phobius"/>
    </source>
</evidence>
<keyword evidence="4" id="KW-0472">Membrane</keyword>
<dbReference type="Gene3D" id="3.40.50.620">
    <property type="entry name" value="HUPs"/>
    <property type="match status" value="1"/>
</dbReference>
<dbReference type="SUPFAM" id="SSF52402">
    <property type="entry name" value="Adenine nucleotide alpha hydrolases-like"/>
    <property type="match status" value="1"/>
</dbReference>
<evidence type="ECO:0000256" key="1">
    <source>
        <dbReference type="ARBA" id="ARBA00000900"/>
    </source>
</evidence>
<feature type="domain" description="UspA" evidence="5">
    <location>
        <begin position="17"/>
        <end position="136"/>
    </location>
</feature>
<evidence type="ECO:0000256" key="2">
    <source>
        <dbReference type="ARBA" id="ARBA00012483"/>
    </source>
</evidence>
<reference evidence="6" key="1">
    <citation type="submission" date="2023-05" db="EMBL/GenBank/DDBJ databases">
        <title>Genome and transcriptome analyses reveal genes involved in the formation of fine ridges on petal epidermal cells in Hibiscus trionum.</title>
        <authorList>
            <person name="Koshimizu S."/>
            <person name="Masuda S."/>
            <person name="Ishii T."/>
            <person name="Shirasu K."/>
            <person name="Hoshino A."/>
            <person name="Arita M."/>
        </authorList>
    </citation>
    <scope>NUCLEOTIDE SEQUENCE</scope>
    <source>
        <strain evidence="6">Hamamatsu line</strain>
    </source>
</reference>
<gene>
    <name evidence="6" type="ORF">HRI_002091800</name>
</gene>
<dbReference type="EMBL" id="BSYR01000020">
    <property type="protein sequence ID" value="GMI84225.1"/>
    <property type="molecule type" value="Genomic_DNA"/>
</dbReference>
<dbReference type="GO" id="GO:0061630">
    <property type="term" value="F:ubiquitin protein ligase activity"/>
    <property type="evidence" value="ECO:0007669"/>
    <property type="project" value="UniProtKB-EC"/>
</dbReference>
<keyword evidence="3" id="KW-0833">Ubl conjugation pathway</keyword>
<dbReference type="OrthoDB" id="786795at2759"/>
<evidence type="ECO:0000259" key="5">
    <source>
        <dbReference type="Pfam" id="PF00582"/>
    </source>
</evidence>
<feature type="transmembrane region" description="Helical" evidence="4">
    <location>
        <begin position="381"/>
        <end position="402"/>
    </location>
</feature>
<proteinExistence type="predicted"/>
<name>A0A9W7HTY7_HIBTR</name>
<keyword evidence="4" id="KW-1133">Transmembrane helix</keyword>
<dbReference type="PANTHER" id="PTHR45647:SF25">
    <property type="entry name" value="ADENINE NUCLEOTIDE ALPHA HYDROLASES-LIKE SUPERFAMILY PROTEIN"/>
    <property type="match status" value="1"/>
</dbReference>
<dbReference type="Proteomes" id="UP001165190">
    <property type="component" value="Unassembled WGS sequence"/>
</dbReference>
<dbReference type="PANTHER" id="PTHR45647">
    <property type="entry name" value="OS02G0152300 PROTEIN"/>
    <property type="match status" value="1"/>
</dbReference>
<accession>A0A9W7HTY7</accession>
<dbReference type="InterPro" id="IPR006016">
    <property type="entry name" value="UspA"/>
</dbReference>
<evidence type="ECO:0000313" key="6">
    <source>
        <dbReference type="EMBL" id="GMI84225.1"/>
    </source>
</evidence>
<comment type="catalytic activity">
    <reaction evidence="1">
        <text>S-ubiquitinyl-[E2 ubiquitin-conjugating enzyme]-L-cysteine + [acceptor protein]-L-lysine = [E2 ubiquitin-conjugating enzyme]-L-cysteine + N(6)-ubiquitinyl-[acceptor protein]-L-lysine.</text>
        <dbReference type="EC" id="2.3.2.27"/>
    </reaction>
</comment>
<dbReference type="AlphaFoldDB" id="A0A9W7HTY7"/>
<dbReference type="Pfam" id="PF00582">
    <property type="entry name" value="Usp"/>
    <property type="match status" value="1"/>
</dbReference>
<evidence type="ECO:0000256" key="3">
    <source>
        <dbReference type="ARBA" id="ARBA00022786"/>
    </source>
</evidence>
<keyword evidence="4" id="KW-0812">Transmembrane</keyword>
<dbReference type="InterPro" id="IPR051348">
    <property type="entry name" value="U-box_ubiquitin_ligases"/>
</dbReference>
<sequence>MSNSRRGGNRERRERLVAVAVGKDKYSLQALHWAVDNFLTRGQTLRLVHVLQKPINPVNPDDGGVGGGDRQVDNQNMDFFLPLRSLCARRQIQCEVAVLEDTDVAKALIGYVHQFEIDTLFVGAVPKSGISRLFKGTDIPSTVLKLAPDFCNVYIISKRKVAAARPATRSIPTRAQSLNDLATSDTENEGLFDDDVPLDINSTAAGTLTSSVSLNDSLGHSLRSPIVLDPCRLSNVGPPPGGAVVPSFYSGRRRHSKAKTLTDYSFLLDESSSSAESSKIEEDNDETRRLRIELKHTMDLYHAACKEALTVKQQMIELQKWKRKYERRMRESLPSLTTVDDTTRRVVEKEVQKRVALVRRKLMGELEQSQYQSHLVDKYRGLFHILVVIFLYYFYFTILVFVKRDYLSQNYT</sequence>
<comment type="caution">
    <text evidence="6">The sequence shown here is derived from an EMBL/GenBank/DDBJ whole genome shotgun (WGS) entry which is preliminary data.</text>
</comment>